<dbReference type="Proteomes" id="UP000695007">
    <property type="component" value="Unplaced"/>
</dbReference>
<feature type="coiled-coil region" evidence="9">
    <location>
        <begin position="1965"/>
        <end position="1992"/>
    </location>
</feature>
<evidence type="ECO:0000256" key="3">
    <source>
        <dbReference type="ARBA" id="ARBA00022771"/>
    </source>
</evidence>
<dbReference type="Gene3D" id="3.40.5.120">
    <property type="match status" value="1"/>
</dbReference>
<dbReference type="SMART" id="SM00592">
    <property type="entry name" value="BRK"/>
    <property type="match status" value="1"/>
</dbReference>
<dbReference type="GeneID" id="105366910"/>
<evidence type="ECO:0000256" key="4">
    <source>
        <dbReference type="ARBA" id="ARBA00022833"/>
    </source>
</evidence>
<feature type="region of interest" description="Disordered" evidence="10">
    <location>
        <begin position="861"/>
        <end position="888"/>
    </location>
</feature>
<feature type="region of interest" description="Disordered" evidence="10">
    <location>
        <begin position="1496"/>
        <end position="1612"/>
    </location>
</feature>
<dbReference type="PROSITE" id="PS51321">
    <property type="entry name" value="TFIIS_CENTRAL"/>
    <property type="match status" value="1"/>
</dbReference>
<dbReference type="InterPro" id="IPR019787">
    <property type="entry name" value="Znf_PHD-finger"/>
</dbReference>
<feature type="compositionally biased region" description="Basic and acidic residues" evidence="10">
    <location>
        <begin position="356"/>
        <end position="367"/>
    </location>
</feature>
<dbReference type="GO" id="GO:0008270">
    <property type="term" value="F:zinc ion binding"/>
    <property type="evidence" value="ECO:0007669"/>
    <property type="project" value="UniProtKB-KW"/>
</dbReference>
<feature type="region of interest" description="Disordered" evidence="10">
    <location>
        <begin position="281"/>
        <end position="339"/>
    </location>
</feature>
<evidence type="ECO:0000259" key="12">
    <source>
        <dbReference type="PROSITE" id="PS51321"/>
    </source>
</evidence>
<accession>A0AAJ6YTA8</accession>
<dbReference type="SMART" id="SM00249">
    <property type="entry name" value="PHD"/>
    <property type="match status" value="1"/>
</dbReference>
<feature type="compositionally biased region" description="Basic and acidic residues" evidence="10">
    <location>
        <begin position="871"/>
        <end position="884"/>
    </location>
</feature>
<dbReference type="SUPFAM" id="SSF57903">
    <property type="entry name" value="FYVE/PHD zinc finger"/>
    <property type="match status" value="1"/>
</dbReference>
<dbReference type="InterPro" id="IPR006576">
    <property type="entry name" value="BRK_domain"/>
</dbReference>
<feature type="compositionally biased region" description="Basic and acidic residues" evidence="10">
    <location>
        <begin position="1496"/>
        <end position="1517"/>
    </location>
</feature>
<keyword evidence="4" id="KW-0862">Zinc</keyword>
<feature type="domain" description="PHD-type" evidence="11">
    <location>
        <begin position="936"/>
        <end position="990"/>
    </location>
</feature>
<reference evidence="14" key="1">
    <citation type="submission" date="2025-08" db="UniProtKB">
        <authorList>
            <consortium name="RefSeq"/>
        </authorList>
    </citation>
    <scope>IDENTIFICATION</scope>
</reference>
<evidence type="ECO:0000256" key="1">
    <source>
        <dbReference type="ARBA" id="ARBA00004123"/>
    </source>
</evidence>
<feature type="compositionally biased region" description="Basic residues" evidence="10">
    <location>
        <begin position="1571"/>
        <end position="1587"/>
    </location>
</feature>
<dbReference type="Gene3D" id="1.10.472.30">
    <property type="entry name" value="Transcription elongation factor S-II, central domain"/>
    <property type="match status" value="1"/>
</dbReference>
<dbReference type="Pfam" id="PF00628">
    <property type="entry name" value="PHD"/>
    <property type="match status" value="1"/>
</dbReference>
<organism evidence="13 14">
    <name type="scientific">Ceratosolen solmsi marchali</name>
    <dbReference type="NCBI Taxonomy" id="326594"/>
    <lineage>
        <taxon>Eukaryota</taxon>
        <taxon>Metazoa</taxon>
        <taxon>Ecdysozoa</taxon>
        <taxon>Arthropoda</taxon>
        <taxon>Hexapoda</taxon>
        <taxon>Insecta</taxon>
        <taxon>Pterygota</taxon>
        <taxon>Neoptera</taxon>
        <taxon>Endopterygota</taxon>
        <taxon>Hymenoptera</taxon>
        <taxon>Apocrita</taxon>
        <taxon>Proctotrupomorpha</taxon>
        <taxon>Chalcidoidea</taxon>
        <taxon>Agaonidae</taxon>
        <taxon>Agaoninae</taxon>
        <taxon>Ceratosolen</taxon>
    </lineage>
</organism>
<evidence type="ECO:0000313" key="13">
    <source>
        <dbReference type="Proteomes" id="UP000695007"/>
    </source>
</evidence>
<feature type="compositionally biased region" description="Basic residues" evidence="10">
    <location>
        <begin position="302"/>
        <end position="313"/>
    </location>
</feature>
<name>A0AAJ6YTA8_9HYME</name>
<dbReference type="GO" id="GO:0005634">
    <property type="term" value="C:nucleus"/>
    <property type="evidence" value="ECO:0007669"/>
    <property type="project" value="UniProtKB-SubCell"/>
</dbReference>
<dbReference type="PANTHER" id="PTHR11477">
    <property type="entry name" value="TRANSCRIPTION FACTOR S-II ZINC FINGER DOMAIN-CONTAINING PROTEIN"/>
    <property type="match status" value="1"/>
</dbReference>
<dbReference type="PANTHER" id="PTHR11477:SF51">
    <property type="entry name" value="PROTEIN PARTNER OF SNF, ISOFORM B"/>
    <property type="match status" value="1"/>
</dbReference>
<dbReference type="Pfam" id="PF07500">
    <property type="entry name" value="TFIIS_M"/>
    <property type="match status" value="1"/>
</dbReference>
<feature type="compositionally biased region" description="Polar residues" evidence="10">
    <location>
        <begin position="818"/>
        <end position="828"/>
    </location>
</feature>
<feature type="compositionally biased region" description="Basic and acidic residues" evidence="10">
    <location>
        <begin position="1527"/>
        <end position="1570"/>
    </location>
</feature>
<evidence type="ECO:0000256" key="6">
    <source>
        <dbReference type="ARBA" id="ARBA00023163"/>
    </source>
</evidence>
<evidence type="ECO:0000256" key="8">
    <source>
        <dbReference type="PROSITE-ProRule" id="PRU00146"/>
    </source>
</evidence>
<feature type="region of interest" description="Disordered" evidence="10">
    <location>
        <begin position="809"/>
        <end position="841"/>
    </location>
</feature>
<feature type="region of interest" description="Disordered" evidence="10">
    <location>
        <begin position="1631"/>
        <end position="1658"/>
    </location>
</feature>
<feature type="compositionally biased region" description="Acidic residues" evidence="10">
    <location>
        <begin position="287"/>
        <end position="296"/>
    </location>
</feature>
<dbReference type="InterPro" id="IPR037259">
    <property type="entry name" value="BRK_sf"/>
</dbReference>
<dbReference type="PROSITE" id="PS50016">
    <property type="entry name" value="ZF_PHD_2"/>
    <property type="match status" value="1"/>
</dbReference>
<feature type="region of interest" description="Disordered" evidence="10">
    <location>
        <begin position="1909"/>
        <end position="1930"/>
    </location>
</feature>
<keyword evidence="7" id="KW-0539">Nucleus</keyword>
<evidence type="ECO:0000259" key="11">
    <source>
        <dbReference type="PROSITE" id="PS50016"/>
    </source>
</evidence>
<evidence type="ECO:0000313" key="14">
    <source>
        <dbReference type="RefSeq" id="XP_011503816.1"/>
    </source>
</evidence>
<feature type="domain" description="TFIIS central" evidence="12">
    <location>
        <begin position="1302"/>
        <end position="1422"/>
    </location>
</feature>
<dbReference type="PROSITE" id="PS01359">
    <property type="entry name" value="ZF_PHD_1"/>
    <property type="match status" value="1"/>
</dbReference>
<dbReference type="GO" id="GO:0006351">
    <property type="term" value="P:DNA-templated transcription"/>
    <property type="evidence" value="ECO:0007669"/>
    <property type="project" value="InterPro"/>
</dbReference>
<keyword evidence="9" id="KW-0175">Coiled coil</keyword>
<protein>
    <submittedName>
        <fullName evidence="14">Death-inducer obliterator 1</fullName>
    </submittedName>
</protein>
<keyword evidence="5" id="KW-0805">Transcription regulation</keyword>
<evidence type="ECO:0000256" key="9">
    <source>
        <dbReference type="SAM" id="Coils"/>
    </source>
</evidence>
<dbReference type="InterPro" id="IPR003618">
    <property type="entry name" value="TFIIS_cen_dom"/>
</dbReference>
<dbReference type="KEGG" id="csol:105366910"/>
<keyword evidence="13" id="KW-1185">Reference proteome</keyword>
<dbReference type="CTD" id="41524"/>
<dbReference type="InterPro" id="IPR013083">
    <property type="entry name" value="Znf_RING/FYVE/PHD"/>
</dbReference>
<feature type="region of interest" description="Disordered" evidence="10">
    <location>
        <begin position="351"/>
        <end position="380"/>
    </location>
</feature>
<dbReference type="Gene3D" id="3.30.40.10">
    <property type="entry name" value="Zinc/RING finger domain, C3HC4 (zinc finger)"/>
    <property type="match status" value="1"/>
</dbReference>
<feature type="compositionally biased region" description="Basic and acidic residues" evidence="10">
    <location>
        <begin position="1588"/>
        <end position="1607"/>
    </location>
</feature>
<keyword evidence="2" id="KW-0479">Metal-binding</keyword>
<evidence type="ECO:0000256" key="7">
    <source>
        <dbReference type="ARBA" id="ARBA00023242"/>
    </source>
</evidence>
<comment type="subcellular location">
    <subcellularLocation>
        <location evidence="1">Nucleus</location>
    </subcellularLocation>
</comment>
<dbReference type="InterPro" id="IPR019786">
    <property type="entry name" value="Zinc_finger_PHD-type_CS"/>
</dbReference>
<keyword evidence="6" id="KW-0804">Transcription</keyword>
<dbReference type="Pfam" id="PF07744">
    <property type="entry name" value="SPOC"/>
    <property type="match status" value="1"/>
</dbReference>
<evidence type="ECO:0000256" key="5">
    <source>
        <dbReference type="ARBA" id="ARBA00023015"/>
    </source>
</evidence>
<sequence>MHDRNSVLVMSSSYVVDPEEGKKDNTLILMVNDNGVISVDQDTLQSLILNQSNATVSVVRLGQTENDAAEGNITLTVDPPSFIPSETNTINNATDSTPLVDPFMEMDAEQLERLETALQSEEAKQILGENVTAMLDMLTVEEQQHSIRYNIELDHCYTSRFSPSESKLTASLPDFTTFDIDESMCIDLNKSGSHTPMLLPISSTNVNNSSMTSLKQKLTSTLPKIVKQPVSMGSRLRRASTALHTITSTPKLTVNARVASNLIQENKLHVKIDNEVEDELLLSSESSESEESDSDSDFGPKSYRKGVRARGGRRGLTTRGGSMVASRRRGYNKQMDSEQVRRLDLEMAAAVSAMKSPEKNEKADKQSPGKSKKKSFGCKKKDELDTPVSLINEILPIEQNILQTTNQVKANLINTNMLKGDMILTKPGQSQNQKVIFVQKQLTMNSNDIKPINNKKQLTAQKNKTITSQNSKLNNNKDITMPSSTLLKEASILQQSTGIQQNMIPVEMQIESVQGSIQIQKIGSPTILKMKSTETKKEKKKAETTLETLIKPVVDSSKSVEIKTFIAQRKTVKKEQRKSDTFIVEALGPALFSTPDIIRRVGSAGETKVTENPIISSAAISSSIISNTSVSTPVMSTATNISTISNSNLSTTISVINMLNDSTDTNVYNNNPINEAISTKYNANTLILTDSLVKDKVTSKVAIAEIIQPVANSTFKSNSSKEIPLLMEQSNNLKPIASENIEGDDHLLATLEIEADKQLPNDEELLAEALLLQETLGVELDPNGLTDQTIEMPESILSSSIMTSTSTMIGSSKKRESISTVSHITSQEPEAEVEPVNKKDTKDPIQIVRGGRVITLPPIEAPATRSKRLQAKTENEKIKNETKQHQSKVQPFIIKTERTSRTTSHISLQKQDMIYDIEDDEEEEEVNSDSEDDPNRLWCICRQPHNNRFMICCDICQDWFHGKCVHVTKAMGEQMENQGIEWVCPNCLKKKNEESKFTSMSKKQKSNIVDAMSNECNRTLPTSLNSRTSDLKVTTNCGKSAHTSLGITHCVVCKKEARKSSIYCSDACILAHAEVTSTKEKPSLMQTRTSKSDMSVPKLKSDIRIVVFDKKTGKVLTGTDAPSALNLKVWLKEHPTYEVVKSNSLNAIDFEEKTAAITQGNKTNKLIQGKSIQSKMIYSKVIGSKQTILASSAKKTVLLTDIPSRQTSITSPQSRVKQITSKTGRNSTPYLKQINIQSSLQQQQQQQQSSQRSVSASIPKPTFKKLQDAKASISQLKQQQQKQQQHATVNVTLLKKPETEPIRLNVRKILAELLSTRIKETNDLSLNTDEIIELALQIELEMYKFFKETGAKYKAKYRSLVFNIKDTKNLTLFRKIANRSLSPNAVVKLSPEEMASQELAEWREKENKHQLEMIKKNELDLMTQAKSIVVKTHKGELLIENDGIMERVDPKTPVQDIVTALNCGETISSTVEESIKDKEKRLIDDLKKIKMLEEEKKKREKERDKEKRHGRSRDREKRHNRSISKNSYKDRDKSKEKKLKDGKYKDHARDKDKERDKSREREKKDKNKEKKDKHKQARNSLKSHNKSRYKELKEKHKKEEELRKETGNNDMSTVNMDKAIEERLWRHIEDETTTNTLDGNDSDVSDREPSSTVTIKTPDINDLDKDIFEPNPKKETQTSTTVWRGFVYMADVAKFFVTAQNVSGNSKDLMEDLPDTFDVVGRINPITVWDYIGKMKKNATKEILIIKLTATNDEEKIPYITLYSYLNSRNRLGVLGNISPNIKDFYIMPFSNGSKLPSVLLPLDTSDLEEHRHHLLLGIIVVQRKKRSVSNSIPLCPVPSKLLKKELSDRCYTPPAAQTQLLLNNEGMTPPNSPKPTTQIRASTHIKQNLSVISKIVPELSSKISLEFSKSSDKMQVEDEDEPYSPGEPVDVVIDDKDVLLTSSNLKQIQPISEVTTVTSPIKSSTELQRKMEELSRQIEEEKQQIQNISSSFLNDTSTTLPGLGLDPPDNGNTIEAYSPLDTRSFTPPPQGISKFAQPILDKVSNITIPPNLQEILANVKRQENSKLDSYLPSKPSATFLTTVNSTTYLNSEKYSPTYNKTSSVNRLSLEMQSTRKEIKSTLSSLSDYDIMKKAEEELAALAASSVVSVPSIPTILPPVISSICSELHAPGTSFEIHR</sequence>
<dbReference type="CDD" id="cd15552">
    <property type="entry name" value="PHD_PHF3_like"/>
    <property type="match status" value="1"/>
</dbReference>
<dbReference type="Pfam" id="PF07533">
    <property type="entry name" value="BRK"/>
    <property type="match status" value="1"/>
</dbReference>
<gene>
    <name evidence="14" type="primary">LOC105366910</name>
</gene>
<dbReference type="SUPFAM" id="SSF160481">
    <property type="entry name" value="BRK domain-like"/>
    <property type="match status" value="1"/>
</dbReference>
<dbReference type="InterPro" id="IPR036575">
    <property type="entry name" value="TFIIS_cen_dom_sf"/>
</dbReference>
<keyword evidence="3 8" id="KW-0863">Zinc-finger</keyword>
<dbReference type="InterPro" id="IPR001965">
    <property type="entry name" value="Znf_PHD"/>
</dbReference>
<evidence type="ECO:0000256" key="10">
    <source>
        <dbReference type="SAM" id="MobiDB-lite"/>
    </source>
</evidence>
<dbReference type="InterPro" id="IPR012921">
    <property type="entry name" value="SPOC_C"/>
</dbReference>
<dbReference type="SMART" id="SM00510">
    <property type="entry name" value="TFS2M"/>
    <property type="match status" value="1"/>
</dbReference>
<dbReference type="InterPro" id="IPR011011">
    <property type="entry name" value="Znf_FYVE_PHD"/>
</dbReference>
<proteinExistence type="predicted"/>
<dbReference type="SUPFAM" id="SSF46942">
    <property type="entry name" value="Elongation factor TFIIS domain 2"/>
    <property type="match status" value="1"/>
</dbReference>
<evidence type="ECO:0000256" key="2">
    <source>
        <dbReference type="ARBA" id="ARBA00022723"/>
    </source>
</evidence>
<dbReference type="RefSeq" id="XP_011503816.1">
    <property type="nucleotide sequence ID" value="XM_011505514.1"/>
</dbReference>